<feature type="domain" description="Calcineurin-like phosphoesterase" evidence="3">
    <location>
        <begin position="3"/>
        <end position="124"/>
    </location>
</feature>
<dbReference type="EC" id="3.1.4.-" evidence="2"/>
<dbReference type="InterPro" id="IPR024654">
    <property type="entry name" value="Calcineurin-like_PHP_lpxH"/>
</dbReference>
<comment type="similarity">
    <text evidence="1 2">Belongs to the metallophosphoesterase superfamily. YfcE family.</text>
</comment>
<evidence type="ECO:0000259" key="3">
    <source>
        <dbReference type="Pfam" id="PF12850"/>
    </source>
</evidence>
<comment type="caution">
    <text evidence="4">The sequence shown here is derived from an EMBL/GenBank/DDBJ whole genome shotgun (WGS) entry which is preliminary data.</text>
</comment>
<comment type="cofactor">
    <cofactor evidence="2">
        <name>a divalent metal cation</name>
        <dbReference type="ChEBI" id="CHEBI:60240"/>
    </cofactor>
</comment>
<dbReference type="NCBIfam" id="TIGR00040">
    <property type="entry name" value="yfcE"/>
    <property type="match status" value="1"/>
</dbReference>
<dbReference type="Pfam" id="PF12850">
    <property type="entry name" value="Metallophos_2"/>
    <property type="match status" value="1"/>
</dbReference>
<sequence length="141" mass="15080">MRPEALDALRGVDRIIHAGDVGTGSVLEQLERIAPVTVVRGNVDIEELPLTASVEFGGRKIFVIHIREALRFDPKAAGYSAVVFGHSHKPLVEKLGGVLYLNPGSAGPRRFDLKPSVARLTLRSGELHAEIVPLALSGTAS</sequence>
<evidence type="ECO:0000313" key="4">
    <source>
        <dbReference type="EMBL" id="TMQ50928.1"/>
    </source>
</evidence>
<keyword evidence="2" id="KW-0479">Metal-binding</keyword>
<dbReference type="EMBL" id="VBOR01000026">
    <property type="protein sequence ID" value="TMQ50928.1"/>
    <property type="molecule type" value="Genomic_DNA"/>
</dbReference>
<dbReference type="GO" id="GO:0016787">
    <property type="term" value="F:hydrolase activity"/>
    <property type="evidence" value="ECO:0007669"/>
    <property type="project" value="UniProtKB-UniRule"/>
</dbReference>
<protein>
    <recommendedName>
        <fullName evidence="2">Phosphoesterase</fullName>
        <ecNumber evidence="2">3.1.4.-</ecNumber>
    </recommendedName>
</protein>
<dbReference type="InterPro" id="IPR029052">
    <property type="entry name" value="Metallo-depent_PP-like"/>
</dbReference>
<dbReference type="PANTHER" id="PTHR11124">
    <property type="entry name" value="VACUOLAR SORTING PROTEIN VPS29"/>
    <property type="match status" value="1"/>
</dbReference>
<evidence type="ECO:0000256" key="1">
    <source>
        <dbReference type="ARBA" id="ARBA00008950"/>
    </source>
</evidence>
<dbReference type="AlphaFoldDB" id="A0A538SHU5"/>
<dbReference type="SUPFAM" id="SSF56300">
    <property type="entry name" value="Metallo-dependent phosphatases"/>
    <property type="match status" value="1"/>
</dbReference>
<dbReference type="Gene3D" id="3.60.21.10">
    <property type="match status" value="1"/>
</dbReference>
<evidence type="ECO:0000256" key="2">
    <source>
        <dbReference type="RuleBase" id="RU362039"/>
    </source>
</evidence>
<organism evidence="4 5">
    <name type="scientific">Eiseniibacteriota bacterium</name>
    <dbReference type="NCBI Taxonomy" id="2212470"/>
    <lineage>
        <taxon>Bacteria</taxon>
        <taxon>Candidatus Eiseniibacteriota</taxon>
    </lineage>
</organism>
<dbReference type="InterPro" id="IPR000979">
    <property type="entry name" value="Phosphodiesterase_MJ0936/Vps29"/>
</dbReference>
<dbReference type="Proteomes" id="UP000316292">
    <property type="component" value="Unassembled WGS sequence"/>
</dbReference>
<reference evidence="4 5" key="1">
    <citation type="journal article" date="2019" name="Nat. Microbiol.">
        <title>Mediterranean grassland soil C-N compound turnover is dependent on rainfall and depth, and is mediated by genomically divergent microorganisms.</title>
        <authorList>
            <person name="Diamond S."/>
            <person name="Andeer P.F."/>
            <person name="Li Z."/>
            <person name="Crits-Christoph A."/>
            <person name="Burstein D."/>
            <person name="Anantharaman K."/>
            <person name="Lane K.R."/>
            <person name="Thomas B.C."/>
            <person name="Pan C."/>
            <person name="Northen T.R."/>
            <person name="Banfield J.F."/>
        </authorList>
    </citation>
    <scope>NUCLEOTIDE SEQUENCE [LARGE SCALE GENOMIC DNA]</scope>
    <source>
        <strain evidence="4">WS_1</strain>
    </source>
</reference>
<dbReference type="GO" id="GO:0046872">
    <property type="term" value="F:metal ion binding"/>
    <property type="evidence" value="ECO:0007669"/>
    <property type="project" value="UniProtKB-KW"/>
</dbReference>
<name>A0A538SHU5_UNCEI</name>
<evidence type="ECO:0000313" key="5">
    <source>
        <dbReference type="Proteomes" id="UP000316292"/>
    </source>
</evidence>
<gene>
    <name evidence="4" type="ORF">E6K71_01430</name>
</gene>
<proteinExistence type="inferred from homology"/>
<accession>A0A538SHU5</accession>